<evidence type="ECO:0000259" key="16">
    <source>
        <dbReference type="Pfam" id="PF00133"/>
    </source>
</evidence>
<dbReference type="InterPro" id="IPR014729">
    <property type="entry name" value="Rossmann-like_a/b/a_fold"/>
</dbReference>
<evidence type="ECO:0000256" key="5">
    <source>
        <dbReference type="ARBA" id="ARBA00022490"/>
    </source>
</evidence>
<proteinExistence type="inferred from homology"/>
<keyword evidence="11 15" id="KW-0648">Protein biosynthesis</keyword>
<dbReference type="GO" id="GO:0002161">
    <property type="term" value="F:aminoacyl-tRNA deacylase activity"/>
    <property type="evidence" value="ECO:0007669"/>
    <property type="project" value="InterPro"/>
</dbReference>
<dbReference type="PANTHER" id="PTHR42780:SF1">
    <property type="entry name" value="ISOLEUCINE--TRNA LIGASE, CYTOPLASMIC"/>
    <property type="match status" value="1"/>
</dbReference>
<dbReference type="FunFam" id="3.40.50.620:FF:000075">
    <property type="entry name" value="Isoleucine--tRNA ligase"/>
    <property type="match status" value="1"/>
</dbReference>
<evidence type="ECO:0000256" key="13">
    <source>
        <dbReference type="ARBA" id="ARBA00025217"/>
    </source>
</evidence>
<dbReference type="Gene3D" id="1.10.730.10">
    <property type="entry name" value="Isoleucyl-tRNA Synthetase, Domain 1"/>
    <property type="match status" value="1"/>
</dbReference>
<dbReference type="InterPro" id="IPR023586">
    <property type="entry name" value="Ile-tRNA-ligase_type2"/>
</dbReference>
<protein>
    <recommendedName>
        <fullName evidence="15">Isoleucine--tRNA ligase</fullName>
        <ecNumber evidence="15">6.1.1.5</ecNumber>
    </recommendedName>
    <alternativeName>
        <fullName evidence="15">Isoleucyl-tRNA synthetase</fullName>
        <shortName evidence="15">IleRS</shortName>
    </alternativeName>
</protein>
<reference evidence="18 19" key="1">
    <citation type="submission" date="2017-09" db="EMBL/GenBank/DDBJ databases">
        <title>Depth-based differentiation of microbial function through sediment-hosted aquifers and enrichment of novel symbionts in the deep terrestrial subsurface.</title>
        <authorList>
            <person name="Probst A.J."/>
            <person name="Ladd B."/>
            <person name="Jarett J.K."/>
            <person name="Geller-Mcgrath D.E."/>
            <person name="Sieber C.M."/>
            <person name="Emerson J.B."/>
            <person name="Anantharaman K."/>
            <person name="Thomas B.C."/>
            <person name="Malmstrom R."/>
            <person name="Stieglmeier M."/>
            <person name="Klingl A."/>
            <person name="Woyke T."/>
            <person name="Ryan C.M."/>
            <person name="Banfield J.F."/>
        </authorList>
    </citation>
    <scope>NUCLEOTIDE SEQUENCE [LARGE SCALE GENOMIC DNA]</scope>
    <source>
        <strain evidence="18">CG22_combo_CG10-13_8_21_14_all_39_9</strain>
    </source>
</reference>
<feature type="binding site" evidence="15">
    <location>
        <position position="610"/>
    </location>
    <ligand>
        <name>ATP</name>
        <dbReference type="ChEBI" id="CHEBI:30616"/>
    </ligand>
</feature>
<keyword evidence="7 15" id="KW-0479">Metal-binding</keyword>
<feature type="domain" description="Methionyl/Valyl/Leucyl/Isoleucyl-tRNA synthetase anticodon-binding" evidence="17">
    <location>
        <begin position="691"/>
        <end position="834"/>
    </location>
</feature>
<dbReference type="AlphaFoldDB" id="A0A2H0CZ42"/>
<dbReference type="PRINTS" id="PR00984">
    <property type="entry name" value="TRNASYNTHILE"/>
</dbReference>
<dbReference type="GO" id="GO:0004822">
    <property type="term" value="F:isoleucine-tRNA ligase activity"/>
    <property type="evidence" value="ECO:0007669"/>
    <property type="project" value="UniProtKB-UniRule"/>
</dbReference>
<dbReference type="PANTHER" id="PTHR42780">
    <property type="entry name" value="SOLEUCYL-TRNA SYNTHETASE"/>
    <property type="match status" value="1"/>
</dbReference>
<comment type="subunit">
    <text evidence="4 15">Monomer.</text>
</comment>
<dbReference type="InterPro" id="IPR002300">
    <property type="entry name" value="aa-tRNA-synth_Ia"/>
</dbReference>
<dbReference type="FunFam" id="3.40.50.620:FF:000063">
    <property type="entry name" value="Isoleucine--tRNA ligase"/>
    <property type="match status" value="1"/>
</dbReference>
<comment type="subcellular location">
    <subcellularLocation>
        <location evidence="2 15">Cytoplasm</location>
    </subcellularLocation>
</comment>
<keyword evidence="12 15" id="KW-0030">Aminoacyl-tRNA synthetase</keyword>
<evidence type="ECO:0000256" key="4">
    <source>
        <dbReference type="ARBA" id="ARBA00011245"/>
    </source>
</evidence>
<gene>
    <name evidence="15" type="primary">ileS</name>
    <name evidence="18" type="ORF">COW86_05270</name>
</gene>
<dbReference type="GO" id="GO:0000049">
    <property type="term" value="F:tRNA binding"/>
    <property type="evidence" value="ECO:0007669"/>
    <property type="project" value="InterPro"/>
</dbReference>
<keyword evidence="8 15" id="KW-0547">Nucleotide-binding</keyword>
<feature type="domain" description="Aminoacyl-tRNA synthetase class Ia" evidence="16">
    <location>
        <begin position="10"/>
        <end position="645"/>
    </location>
</feature>
<dbReference type="Pfam" id="PF08264">
    <property type="entry name" value="Anticodon_1"/>
    <property type="match status" value="1"/>
</dbReference>
<evidence type="ECO:0000256" key="11">
    <source>
        <dbReference type="ARBA" id="ARBA00022917"/>
    </source>
</evidence>
<comment type="cofactor">
    <cofactor evidence="1 15">
        <name>Zn(2+)</name>
        <dbReference type="ChEBI" id="CHEBI:29105"/>
    </cofactor>
</comment>
<feature type="short sequence motif" description="'HIGH' region" evidence="15">
    <location>
        <begin position="41"/>
        <end position="51"/>
    </location>
</feature>
<evidence type="ECO:0000313" key="19">
    <source>
        <dbReference type="Proteomes" id="UP000230159"/>
    </source>
</evidence>
<evidence type="ECO:0000256" key="1">
    <source>
        <dbReference type="ARBA" id="ARBA00001947"/>
    </source>
</evidence>
<name>A0A2H0CZ42_9BACT</name>
<dbReference type="SUPFAM" id="SSF47323">
    <property type="entry name" value="Anticodon-binding domain of a subclass of class I aminoacyl-tRNA synthetases"/>
    <property type="match status" value="1"/>
</dbReference>
<comment type="similarity">
    <text evidence="3 15">Belongs to the class-I aminoacyl-tRNA synthetase family. IleS type 2 subfamily.</text>
</comment>
<dbReference type="HAMAP" id="MF_02003">
    <property type="entry name" value="Ile_tRNA_synth_type2"/>
    <property type="match status" value="1"/>
</dbReference>
<evidence type="ECO:0000256" key="8">
    <source>
        <dbReference type="ARBA" id="ARBA00022741"/>
    </source>
</evidence>
<organism evidence="18 19">
    <name type="scientific">Candidatus Kuenenbacteria bacterium CG22_combo_CG10-13_8_21_14_all_39_9</name>
    <dbReference type="NCBI Taxonomy" id="1974621"/>
    <lineage>
        <taxon>Bacteria</taxon>
        <taxon>Candidatus Kueneniibacteriota</taxon>
    </lineage>
</organism>
<dbReference type="CDD" id="cd07961">
    <property type="entry name" value="Anticodon_Ia_Ile_ABEc"/>
    <property type="match status" value="1"/>
</dbReference>
<keyword evidence="9 15" id="KW-0862">Zinc</keyword>
<dbReference type="Pfam" id="PF19302">
    <property type="entry name" value="DUF5915"/>
    <property type="match status" value="1"/>
</dbReference>
<feature type="short sequence motif" description="'KMSKS' region" evidence="15">
    <location>
        <begin position="607"/>
        <end position="611"/>
    </location>
</feature>
<comment type="catalytic activity">
    <reaction evidence="14 15">
        <text>tRNA(Ile) + L-isoleucine + ATP = L-isoleucyl-tRNA(Ile) + AMP + diphosphate</text>
        <dbReference type="Rhea" id="RHEA:11060"/>
        <dbReference type="Rhea" id="RHEA-COMP:9666"/>
        <dbReference type="Rhea" id="RHEA-COMP:9695"/>
        <dbReference type="ChEBI" id="CHEBI:30616"/>
        <dbReference type="ChEBI" id="CHEBI:33019"/>
        <dbReference type="ChEBI" id="CHEBI:58045"/>
        <dbReference type="ChEBI" id="CHEBI:78442"/>
        <dbReference type="ChEBI" id="CHEBI:78528"/>
        <dbReference type="ChEBI" id="CHEBI:456215"/>
        <dbReference type="EC" id="6.1.1.5"/>
    </reaction>
</comment>
<comment type="function">
    <text evidence="13 15">Catalyzes the attachment of isoleucine to tRNA(Ile). As IleRS can inadvertently accommodate and process structurally similar amino acids such as valine, to avoid such errors it has two additional distinct tRNA(Ile)-dependent editing activities. One activity is designated as 'pretransfer' editing and involves the hydrolysis of activated Val-AMP. The other activity is designated 'posttransfer' editing and involves deacylation of mischarged Val-tRNA(Ile).</text>
</comment>
<dbReference type="EC" id="6.1.1.5" evidence="15"/>
<dbReference type="GO" id="GO:0006428">
    <property type="term" value="P:isoleucyl-tRNA aminoacylation"/>
    <property type="evidence" value="ECO:0007669"/>
    <property type="project" value="UniProtKB-UniRule"/>
</dbReference>
<dbReference type="InterPro" id="IPR001412">
    <property type="entry name" value="aa-tRNA-synth_I_CS"/>
</dbReference>
<dbReference type="InterPro" id="IPR033709">
    <property type="entry name" value="Anticodon_Ile_ABEc"/>
</dbReference>
<dbReference type="GO" id="GO:0005524">
    <property type="term" value="F:ATP binding"/>
    <property type="evidence" value="ECO:0007669"/>
    <property type="project" value="UniProtKB-UniRule"/>
</dbReference>
<dbReference type="GO" id="GO:0008270">
    <property type="term" value="F:zinc ion binding"/>
    <property type="evidence" value="ECO:0007669"/>
    <property type="project" value="UniProtKB-UniRule"/>
</dbReference>
<evidence type="ECO:0000259" key="17">
    <source>
        <dbReference type="Pfam" id="PF08264"/>
    </source>
</evidence>
<keyword evidence="6 15" id="KW-0436">Ligase</keyword>
<keyword evidence="10 15" id="KW-0067">ATP-binding</keyword>
<evidence type="ECO:0000256" key="2">
    <source>
        <dbReference type="ARBA" id="ARBA00004496"/>
    </source>
</evidence>
<dbReference type="SUPFAM" id="SSF52374">
    <property type="entry name" value="Nucleotidylyl transferase"/>
    <property type="match status" value="1"/>
</dbReference>
<dbReference type="Gene3D" id="3.40.50.620">
    <property type="entry name" value="HUPs"/>
    <property type="match status" value="2"/>
</dbReference>
<dbReference type="InterPro" id="IPR009080">
    <property type="entry name" value="tRNAsynth_Ia_anticodon-bd"/>
</dbReference>
<evidence type="ECO:0000256" key="3">
    <source>
        <dbReference type="ARBA" id="ARBA00007078"/>
    </source>
</evidence>
<dbReference type="InterPro" id="IPR002301">
    <property type="entry name" value="Ile-tRNA-ligase"/>
</dbReference>
<evidence type="ECO:0000256" key="7">
    <source>
        <dbReference type="ARBA" id="ARBA00022723"/>
    </source>
</evidence>
<dbReference type="InterPro" id="IPR013155">
    <property type="entry name" value="M/V/L/I-tRNA-synth_anticd-bd"/>
</dbReference>
<dbReference type="EMBL" id="PCTN01000224">
    <property type="protein sequence ID" value="PIP75173.1"/>
    <property type="molecule type" value="Genomic_DNA"/>
</dbReference>
<evidence type="ECO:0000256" key="12">
    <source>
        <dbReference type="ARBA" id="ARBA00023146"/>
    </source>
</evidence>
<accession>A0A2H0CZ42</accession>
<evidence type="ECO:0000313" key="18">
    <source>
        <dbReference type="EMBL" id="PIP75173.1"/>
    </source>
</evidence>
<dbReference type="SUPFAM" id="SSF50677">
    <property type="entry name" value="ValRS/IleRS/LeuRS editing domain"/>
    <property type="match status" value="1"/>
</dbReference>
<comment type="domain">
    <text evidence="15">IleRS has two distinct active sites: one for aminoacylation and one for editing. The misactivated valine is translocated from the active site to the editing site, which sterically excludes the correctly activated isoleucine. The single editing site contains two valyl binding pockets, one specific for each substrate (Val-AMP or Val-tRNA(Ile)).</text>
</comment>
<evidence type="ECO:0000256" key="10">
    <source>
        <dbReference type="ARBA" id="ARBA00022840"/>
    </source>
</evidence>
<dbReference type="InterPro" id="IPR009008">
    <property type="entry name" value="Val/Leu/Ile-tRNA-synth_edit"/>
</dbReference>
<evidence type="ECO:0000256" key="6">
    <source>
        <dbReference type="ARBA" id="ARBA00022598"/>
    </source>
</evidence>
<evidence type="ECO:0000256" key="14">
    <source>
        <dbReference type="ARBA" id="ARBA00048359"/>
    </source>
</evidence>
<sequence length="964" mass="111659">MFNLPQIEEKILKFWNENKIFEKSLKKESPNRDYVFYDGPPFATGLPHYGHLVANLMKDIVPRYWTMKGYHIERKWGWDTHGLPIENIVERELKLKNKKDIEKLGVEKFNLLCQSKVLAYAEEWRKIINRFGRWVDMDNDYKTMDLPYMETIWWVFKSLWDKGLIYEDKKSMHICPRCETTLSQSEISQAYLDVEDLSVIAKFELVDEPGTFVLAWTTTPWTLPGNVALAVGKDITYVKIESAGQKYILAKANLASLMKDKAYQVIQELKGKDLKGQSYQPLFDYFNKPGIKNIANAFKIYTADFVTIEDGTGVVHVAPAFGEDDMNLGNEKNLPFIQHVKMDGRFTPEVKDFAGLEVKPKEDTQATDKKIVKYLADKSLVFGQELYSHSYPHCWRCDTPLLNYTTSSWFVNVTKIKDDLLKNAKNINWMPTHLKEGRFGKWLEGARDWSISRQRFWGSVIPIWKCQVREQKTNSKEQSAGCGEIRVIGSTKELEELTGQKIKDLHKHTIDKITFKCEKCGGRMQRISDVLDCWFESGSMPYAQMHYPFENKALFEANFPAEFIAEGVDQTRAWFYYLHILATALKGSHAYKNVIANGIVLAADGKKMSKKLNNYPDPEIIFKRYGADPIRYYLSASPVMRAEDLNFTESDMVEQGRFFNILLNVLSFYQMFAGKIKIQDFAEEDLENILDRWIIARLEVLKKKVTQKMDKYDLNAVREIPEFINDLSTWYIRRSRARFKSDQQPEKLHALRTLRYVLFNLSKIMAPFMPFTAEHLYQELNGQKESVHLEDWPVVNENYINQKVLDAMSLTRQIVELGLARRAETGIKVRQPLNELRVAGCELQNEYTDLIKDELNVKEIISEKGNGALAVELDTKLTDELKEEGILRELTRTINGMRKKMKLTIEDRVVVEYNSADKTINAVFAKKGGELKKSVLASELKLVDQKLDKIKINDIEVDMKISKI</sequence>
<dbReference type="Pfam" id="PF00133">
    <property type="entry name" value="tRNA-synt_1"/>
    <property type="match status" value="1"/>
</dbReference>
<dbReference type="PROSITE" id="PS00178">
    <property type="entry name" value="AA_TRNA_LIGASE_I"/>
    <property type="match status" value="1"/>
</dbReference>
<dbReference type="Proteomes" id="UP000230159">
    <property type="component" value="Unassembled WGS sequence"/>
</dbReference>
<evidence type="ECO:0000256" key="15">
    <source>
        <dbReference type="HAMAP-Rule" id="MF_02003"/>
    </source>
</evidence>
<comment type="caution">
    <text evidence="18">The sequence shown here is derived from an EMBL/GenBank/DDBJ whole genome shotgun (WGS) entry which is preliminary data.</text>
</comment>
<dbReference type="NCBIfam" id="TIGR00392">
    <property type="entry name" value="ileS"/>
    <property type="match status" value="1"/>
</dbReference>
<keyword evidence="5 15" id="KW-0963">Cytoplasm</keyword>
<dbReference type="GO" id="GO:0005737">
    <property type="term" value="C:cytoplasm"/>
    <property type="evidence" value="ECO:0007669"/>
    <property type="project" value="UniProtKB-SubCell"/>
</dbReference>
<evidence type="ECO:0000256" key="9">
    <source>
        <dbReference type="ARBA" id="ARBA00022833"/>
    </source>
</evidence>